<evidence type="ECO:0000313" key="7">
    <source>
        <dbReference type="Proteomes" id="UP000594261"/>
    </source>
</evidence>
<dbReference type="GO" id="GO:0005634">
    <property type="term" value="C:nucleus"/>
    <property type="evidence" value="ECO:0007669"/>
    <property type="project" value="UniProtKB-SubCell"/>
</dbReference>
<evidence type="ECO:0008006" key="8">
    <source>
        <dbReference type="Google" id="ProtNLM"/>
    </source>
</evidence>
<keyword evidence="3" id="KW-0238">DNA-binding</keyword>
<dbReference type="EMBL" id="LRBV02000011">
    <property type="status" value="NOT_ANNOTATED_CDS"/>
    <property type="molecule type" value="Genomic_DNA"/>
</dbReference>
<comment type="subcellular location">
    <subcellularLocation>
        <location evidence="1">Nucleus</location>
    </subcellularLocation>
</comment>
<dbReference type="EnsemblPlants" id="QL11p027085:mrna">
    <property type="protein sequence ID" value="QL11p027085:mrna"/>
    <property type="gene ID" value="QL11p027085"/>
</dbReference>
<dbReference type="Gramene" id="QL11p027085:mrna">
    <property type="protein sequence ID" value="QL11p027085:mrna"/>
    <property type="gene ID" value="QL11p027085"/>
</dbReference>
<protein>
    <recommendedName>
        <fullName evidence="8">TF-B3 domain-containing protein</fullName>
    </recommendedName>
</protein>
<dbReference type="GO" id="GO:0003677">
    <property type="term" value="F:DNA binding"/>
    <property type="evidence" value="ECO:0007669"/>
    <property type="project" value="UniProtKB-KW"/>
</dbReference>
<dbReference type="InterPro" id="IPR015300">
    <property type="entry name" value="DNA-bd_pseudobarrel_sf"/>
</dbReference>
<evidence type="ECO:0000256" key="1">
    <source>
        <dbReference type="ARBA" id="ARBA00004123"/>
    </source>
</evidence>
<reference evidence="6 7" key="1">
    <citation type="journal article" date="2016" name="G3 (Bethesda)">
        <title>First Draft Assembly and Annotation of the Genome of a California Endemic Oak Quercus lobata Nee (Fagaceae).</title>
        <authorList>
            <person name="Sork V.L."/>
            <person name="Fitz-Gibbon S.T."/>
            <person name="Puiu D."/>
            <person name="Crepeau M."/>
            <person name="Gugger P.F."/>
            <person name="Sherman R."/>
            <person name="Stevens K."/>
            <person name="Langley C.H."/>
            <person name="Pellegrini M."/>
            <person name="Salzberg S.L."/>
        </authorList>
    </citation>
    <scope>NUCLEOTIDE SEQUENCE [LARGE SCALE GENOMIC DNA]</scope>
    <source>
        <strain evidence="6 7">cv. SW786</strain>
    </source>
</reference>
<dbReference type="InterPro" id="IPR005508">
    <property type="entry name" value="At2g31720-like"/>
</dbReference>
<evidence type="ECO:0000256" key="4">
    <source>
        <dbReference type="ARBA" id="ARBA00023163"/>
    </source>
</evidence>
<evidence type="ECO:0000256" key="2">
    <source>
        <dbReference type="ARBA" id="ARBA00023015"/>
    </source>
</evidence>
<dbReference type="Proteomes" id="UP000594261">
    <property type="component" value="Chromosome 11"/>
</dbReference>
<evidence type="ECO:0000256" key="5">
    <source>
        <dbReference type="ARBA" id="ARBA00023242"/>
    </source>
</evidence>
<accession>A0A7N2MXR2</accession>
<dbReference type="PANTHER" id="PTHR31541:SF25">
    <property type="entry name" value="GAMMA-GLIADIN B"/>
    <property type="match status" value="1"/>
</dbReference>
<keyword evidence="2" id="KW-0805">Transcription regulation</keyword>
<dbReference type="PANTHER" id="PTHR31541">
    <property type="entry name" value="B3 DOMAIN PLANT PROTEIN-RELATED"/>
    <property type="match status" value="1"/>
</dbReference>
<dbReference type="AlphaFoldDB" id="A0A7N2MXR2"/>
<name>A0A7N2MXR2_QUELO</name>
<keyword evidence="4" id="KW-0804">Transcription</keyword>
<evidence type="ECO:0000313" key="6">
    <source>
        <dbReference type="EnsemblPlants" id="QL11p027085:mrna"/>
    </source>
</evidence>
<proteinExistence type="predicted"/>
<organism evidence="6 7">
    <name type="scientific">Quercus lobata</name>
    <name type="common">Valley oak</name>
    <dbReference type="NCBI Taxonomy" id="97700"/>
    <lineage>
        <taxon>Eukaryota</taxon>
        <taxon>Viridiplantae</taxon>
        <taxon>Streptophyta</taxon>
        <taxon>Embryophyta</taxon>
        <taxon>Tracheophyta</taxon>
        <taxon>Spermatophyta</taxon>
        <taxon>Magnoliopsida</taxon>
        <taxon>eudicotyledons</taxon>
        <taxon>Gunneridae</taxon>
        <taxon>Pentapetalae</taxon>
        <taxon>rosids</taxon>
        <taxon>fabids</taxon>
        <taxon>Fagales</taxon>
        <taxon>Fagaceae</taxon>
        <taxon>Quercus</taxon>
    </lineage>
</organism>
<sequence>MVVQEKVMGSAFVIQDWGLEAKKKKQCSMPIKKAIASPHPPPILPPKFKDVINTLNGHDELLVQEKEELRARQEIPARLIDPKLQIFNDIVLIQWDMPKITGNTSSTYALRTGWNNVQKSNDLKEGDLVQLWSLRVLANKLVKMPLRLLL</sequence>
<dbReference type="SUPFAM" id="SSF101936">
    <property type="entry name" value="DNA-binding pseudobarrel domain"/>
    <property type="match status" value="1"/>
</dbReference>
<dbReference type="Gene3D" id="2.40.330.10">
    <property type="entry name" value="DNA-binding pseudobarrel domain"/>
    <property type="match status" value="1"/>
</dbReference>
<evidence type="ECO:0000256" key="3">
    <source>
        <dbReference type="ARBA" id="ARBA00023125"/>
    </source>
</evidence>
<keyword evidence="5" id="KW-0539">Nucleus</keyword>
<dbReference type="InParanoid" id="A0A7N2MXR2"/>
<keyword evidence="7" id="KW-1185">Reference proteome</keyword>
<reference evidence="6" key="2">
    <citation type="submission" date="2021-01" db="UniProtKB">
        <authorList>
            <consortium name="EnsemblPlants"/>
        </authorList>
    </citation>
    <scope>IDENTIFICATION</scope>
</reference>